<dbReference type="EMBL" id="BARW01007333">
    <property type="protein sequence ID" value="GAI86758.1"/>
    <property type="molecule type" value="Genomic_DNA"/>
</dbReference>
<accession>X1S1J9</accession>
<name>X1S1J9_9ZZZZ</name>
<evidence type="ECO:0000313" key="1">
    <source>
        <dbReference type="EMBL" id="GAI86758.1"/>
    </source>
</evidence>
<dbReference type="AlphaFoldDB" id="X1S1J9"/>
<proteinExistence type="predicted"/>
<reference evidence="1" key="1">
    <citation type="journal article" date="2014" name="Front. Microbiol.">
        <title>High frequency of phylogenetically diverse reductive dehalogenase-homologous genes in deep subseafloor sedimentary metagenomes.</title>
        <authorList>
            <person name="Kawai M."/>
            <person name="Futagami T."/>
            <person name="Toyoda A."/>
            <person name="Takaki Y."/>
            <person name="Nishi S."/>
            <person name="Hori S."/>
            <person name="Arai W."/>
            <person name="Tsubouchi T."/>
            <person name="Morono Y."/>
            <person name="Uchiyama I."/>
            <person name="Ito T."/>
            <person name="Fujiyama A."/>
            <person name="Inagaki F."/>
            <person name="Takami H."/>
        </authorList>
    </citation>
    <scope>NUCLEOTIDE SEQUENCE</scope>
    <source>
        <strain evidence="1">Expedition CK06-06</strain>
    </source>
</reference>
<protein>
    <submittedName>
        <fullName evidence="1">Uncharacterized protein</fullName>
    </submittedName>
</protein>
<sequence>MAESKYDKYMVKITRESLRGPGMWLMSNELVPGSNVNIICNWIREQPRPNPMHQAMESHAYDEIILNIGADPQHPEYLGAEIEGYMGDEMQLSTTTTALFIPRGVKHGRVTWKSYEKPHLQMAIKLSGKIEPMGPPPKK</sequence>
<gene>
    <name evidence="1" type="ORF">S12H4_15294</name>
</gene>
<comment type="caution">
    <text evidence="1">The sequence shown here is derived from an EMBL/GenBank/DDBJ whole genome shotgun (WGS) entry which is preliminary data.</text>
</comment>
<organism evidence="1">
    <name type="scientific">marine sediment metagenome</name>
    <dbReference type="NCBI Taxonomy" id="412755"/>
    <lineage>
        <taxon>unclassified sequences</taxon>
        <taxon>metagenomes</taxon>
        <taxon>ecological metagenomes</taxon>
    </lineage>
</organism>